<comment type="caution">
    <text evidence="2">The sequence shown here is derived from an EMBL/GenBank/DDBJ whole genome shotgun (WGS) entry which is preliminary data.</text>
</comment>
<organism evidence="2 3">
    <name type="scientific">Pseudoduganella albidiflava</name>
    <dbReference type="NCBI Taxonomy" id="321983"/>
    <lineage>
        <taxon>Bacteria</taxon>
        <taxon>Pseudomonadati</taxon>
        <taxon>Pseudomonadota</taxon>
        <taxon>Betaproteobacteria</taxon>
        <taxon>Burkholderiales</taxon>
        <taxon>Oxalobacteraceae</taxon>
        <taxon>Telluria group</taxon>
        <taxon>Pseudoduganella</taxon>
    </lineage>
</organism>
<feature type="compositionally biased region" description="Basic and acidic residues" evidence="1">
    <location>
        <begin position="45"/>
        <end position="67"/>
    </location>
</feature>
<feature type="compositionally biased region" description="Gly residues" evidence="1">
    <location>
        <begin position="80"/>
        <end position="94"/>
    </location>
</feature>
<protein>
    <recommendedName>
        <fullName evidence="4">Periplasmic heavy metal sensor</fullName>
    </recommendedName>
</protein>
<reference evidence="2" key="2">
    <citation type="submission" date="2022-12" db="EMBL/GenBank/DDBJ databases">
        <authorList>
            <person name="Sun Q."/>
            <person name="Kim S."/>
        </authorList>
    </citation>
    <scope>NUCLEOTIDE SEQUENCE</scope>
    <source>
        <strain evidence="2">KCTC 12343</strain>
    </source>
</reference>
<reference evidence="2" key="1">
    <citation type="journal article" date="2014" name="Int. J. Syst. Evol. Microbiol.">
        <title>Complete genome sequence of Corynebacterium casei LMG S-19264T (=DSM 44701T), isolated from a smear-ripened cheese.</title>
        <authorList>
            <consortium name="US DOE Joint Genome Institute (JGI-PGF)"/>
            <person name="Walter F."/>
            <person name="Albersmeier A."/>
            <person name="Kalinowski J."/>
            <person name="Ruckert C."/>
        </authorList>
    </citation>
    <scope>NUCLEOTIDE SEQUENCE</scope>
    <source>
        <strain evidence="2">KCTC 12343</strain>
    </source>
</reference>
<dbReference type="Proteomes" id="UP000628442">
    <property type="component" value="Unassembled WGS sequence"/>
</dbReference>
<proteinExistence type="predicted"/>
<dbReference type="Gene3D" id="1.20.120.1490">
    <property type="match status" value="1"/>
</dbReference>
<accession>A0AA87XRN7</accession>
<evidence type="ECO:0000313" key="2">
    <source>
        <dbReference type="EMBL" id="GGY39361.1"/>
    </source>
</evidence>
<evidence type="ECO:0000313" key="3">
    <source>
        <dbReference type="Proteomes" id="UP000628442"/>
    </source>
</evidence>
<dbReference type="EMBL" id="BMWV01000004">
    <property type="protein sequence ID" value="GGY39361.1"/>
    <property type="molecule type" value="Genomic_DNA"/>
</dbReference>
<dbReference type="AlphaFoldDB" id="A0AA87XRN7"/>
<gene>
    <name evidence="2" type="ORF">GCM10007387_21720</name>
</gene>
<name>A0AA87XRN7_9BURK</name>
<evidence type="ECO:0008006" key="4">
    <source>
        <dbReference type="Google" id="ProtNLM"/>
    </source>
</evidence>
<sequence length="204" mass="21528">MAPSQNGGFPVTEGALMNNTTPNLQRFLLAAVLALPLAALAQGSGDERPEDSRHDGPRDGPRADEQRGPGPAMHGEDGPRGGGPGDGPDAGRGFDGVPPYLRGIALSEAQQDKIFAIVHGQVPYLREQARARDKVDRALSGLHGAVRYDDAAAVKLAQAAAQADANITLSHLRTEQKVLAVLSAEQRKTLAQRRDGRGPRPAEQ</sequence>
<feature type="region of interest" description="Disordered" evidence="1">
    <location>
        <begin position="42"/>
        <end position="97"/>
    </location>
</feature>
<evidence type="ECO:0000256" key="1">
    <source>
        <dbReference type="SAM" id="MobiDB-lite"/>
    </source>
</evidence>